<keyword evidence="1" id="KW-0175">Coiled coil</keyword>
<feature type="coiled-coil region" evidence="1">
    <location>
        <begin position="16"/>
        <end position="43"/>
    </location>
</feature>
<sequence>MGWLLVVVGWLANHWLSEIRDRRKEVRGQLDALLESLDELRDDALQFHMGKEYDQPKADSVLMALRKIEGAALRAAIVEETTVAVGVKKIRQAITLENFEVAVFATQNYSDQIITKIQLAVEDFSGAFEAAYSRKYPNRFPYYSRR</sequence>
<protein>
    <recommendedName>
        <fullName evidence="4">LemA family protein</fullName>
    </recommendedName>
</protein>
<evidence type="ECO:0000313" key="2">
    <source>
        <dbReference type="EMBL" id="ADJ63062.1"/>
    </source>
</evidence>
<gene>
    <name evidence="2" type="ordered locus">Hsero_1549</name>
</gene>
<reference evidence="2 3" key="1">
    <citation type="submission" date="2010-04" db="EMBL/GenBank/DDBJ databases">
        <title>The genome of Herbaspirillum seropedicae SmR1, an endophytic, nitrogen-fixing, plant-growth promoting beta-Proteobacteria.</title>
        <authorList>
            <person name="Pedrosa F.O."/>
            <person name="Monteiro R.A."/>
            <person name="Wassem R."/>
            <person name="Cruz L.M."/>
            <person name="Ayub R.A."/>
            <person name="Colauto N.B."/>
            <person name="Fernandez M.A."/>
            <person name="Fungaro M.H.P."/>
            <person name="Grisard E.C."/>
            <person name="Hungria M."/>
            <person name="Madeira H.M.F."/>
            <person name="Nodari R.O."/>
            <person name="Osaku C.A."/>
            <person name="Petzl-Erler M.L."/>
            <person name="Terenzi H."/>
            <person name="Vieira L.G.E."/>
            <person name="Almeida M.I.M."/>
            <person name="Alves L.R."/>
            <person name="Arantes O.M.N."/>
            <person name="Balsanelli E."/>
            <person name="Barcellos F.G."/>
            <person name="Baura V.A."/>
            <person name="Binde D.R."/>
            <person name="Campo R.J."/>
            <person name="Chubatsu L.S."/>
            <person name="Chueire L.M.O."/>
            <person name="Ciferri R.R."/>
            <person name="Correa L.C."/>
            <person name="da Conceicao Silva J.L."/>
            <person name="Dabul A.N.G."/>
            <person name="Dambros B.P."/>
            <person name="Faoro H."/>
            <person name="Favetti A."/>
            <person name="Friedermann G."/>
            <person name="Furlaneto M.C."/>
            <person name="Gasques L.S."/>
            <person name="Gimenes C.C.T."/>
            <person name="Gioppo N.M.R."/>
            <person name="Glienke-Blanco C."/>
            <person name="Godoy L.P."/>
            <person name="Guerra M.P."/>
            <person name="Karp S."/>
            <person name="Kava-Cordeiro V."/>
            <person name="Margarido V.P."/>
            <person name="Mathioni S.M."/>
            <person name="Menck-Soares M.A."/>
            <person name="Murace N.K."/>
            <person name="Nicolas M.F."/>
            <person name="Oliveira C.E.C."/>
            <person name="Pagnan N.A.B."/>
            <person name="Pamphile J.A."/>
            <person name="Patussi E.V."/>
            <person name="Pereira L.F.P."/>
            <person name="Pereira-Ferrari L."/>
            <person name="Pinto F.G.S."/>
            <person name="Precoma C."/>
            <person name="Prioli A.J."/>
            <person name="Prioli S.M.A.P."/>
            <person name="Raittz R.T."/>
            <person name="Ramos H.J.O."/>
            <person name="Ribeiro E.M.S.F."/>
            <person name="Rigo L.U."/>
            <person name="Rocha C.L.M.S.C."/>
            <person name="Rocha S.N."/>
            <person name="Santos K."/>
            <person name="Satori D."/>
            <person name="Silva A.G."/>
            <person name="Simao R.C.G."/>
            <person name="Soares M.A.M."/>
            <person name="Souza E.M."/>
            <person name="Steffens M.B.R."/>
            <person name="Steindel M."/>
            <person name="Tadra-Sfeir M.Z."/>
            <person name="Takahashi E.K."/>
            <person name="Torres R.A."/>
            <person name="Valle J.S."/>
            <person name="Vernal J.I."/>
            <person name="Vilas-Boas L.A."/>
            <person name="Watanabe M.A.E."/>
            <person name="Weiss V.A."/>
            <person name="Yates M.A."/>
            <person name="Souza E.M."/>
        </authorList>
    </citation>
    <scope>NUCLEOTIDE SEQUENCE [LARGE SCALE GENOMIC DNA]</scope>
    <source>
        <strain evidence="2 3">SmR1</strain>
    </source>
</reference>
<dbReference type="STRING" id="757424.Hsero_1549"/>
<accession>D8IQ16</accession>
<dbReference type="Proteomes" id="UP000000329">
    <property type="component" value="Chromosome"/>
</dbReference>
<evidence type="ECO:0008006" key="4">
    <source>
        <dbReference type="Google" id="ProtNLM"/>
    </source>
</evidence>
<dbReference type="eggNOG" id="ENOG502ZEVM">
    <property type="taxonomic scope" value="Bacteria"/>
</dbReference>
<evidence type="ECO:0000256" key="1">
    <source>
        <dbReference type="SAM" id="Coils"/>
    </source>
</evidence>
<organism evidence="2 3">
    <name type="scientific">Herbaspirillum seropedicae (strain SmR1)</name>
    <dbReference type="NCBI Taxonomy" id="757424"/>
    <lineage>
        <taxon>Bacteria</taxon>
        <taxon>Pseudomonadati</taxon>
        <taxon>Pseudomonadota</taxon>
        <taxon>Betaproteobacteria</taxon>
        <taxon>Burkholderiales</taxon>
        <taxon>Oxalobacteraceae</taxon>
        <taxon>Herbaspirillum</taxon>
    </lineage>
</organism>
<evidence type="ECO:0000313" key="3">
    <source>
        <dbReference type="Proteomes" id="UP000000329"/>
    </source>
</evidence>
<dbReference type="EMBL" id="CP002039">
    <property type="protein sequence ID" value="ADJ63062.1"/>
    <property type="molecule type" value="Genomic_DNA"/>
</dbReference>
<name>D8IQ16_HERSS</name>
<dbReference type="AlphaFoldDB" id="D8IQ16"/>
<dbReference type="HOGENOM" id="CLU_1774883_0_0_4"/>
<dbReference type="KEGG" id="hse:Hsero_1549"/>
<proteinExistence type="predicted"/>
<keyword evidence="3" id="KW-1185">Reference proteome</keyword>